<dbReference type="GO" id="GO:0006303">
    <property type="term" value="P:double-strand break repair via nonhomologous end joining"/>
    <property type="evidence" value="ECO:0007669"/>
    <property type="project" value="TreeGrafter"/>
</dbReference>
<name>A0A4Y2HWC7_ARAVE</name>
<evidence type="ECO:0000313" key="2">
    <source>
        <dbReference type="Proteomes" id="UP000499080"/>
    </source>
</evidence>
<dbReference type="InterPro" id="IPR036397">
    <property type="entry name" value="RNaseH_sf"/>
</dbReference>
<dbReference type="GO" id="GO:0044547">
    <property type="term" value="F:DNA topoisomerase binding"/>
    <property type="evidence" value="ECO:0007669"/>
    <property type="project" value="TreeGrafter"/>
</dbReference>
<dbReference type="Proteomes" id="UP000499080">
    <property type="component" value="Unassembled WGS sequence"/>
</dbReference>
<protein>
    <submittedName>
        <fullName evidence="1">Histone-lysine N-methyltransferase SETMAR</fullName>
    </submittedName>
</protein>
<dbReference type="GO" id="GO:0031297">
    <property type="term" value="P:replication fork processing"/>
    <property type="evidence" value="ECO:0007669"/>
    <property type="project" value="TreeGrafter"/>
</dbReference>
<dbReference type="GO" id="GO:0000793">
    <property type="term" value="C:condensed chromosome"/>
    <property type="evidence" value="ECO:0007669"/>
    <property type="project" value="TreeGrafter"/>
</dbReference>
<gene>
    <name evidence="1" type="primary">SETMAR_239</name>
    <name evidence="1" type="ORF">AVEN_152678_1</name>
</gene>
<keyword evidence="1" id="KW-0808">Transferase</keyword>
<proteinExistence type="predicted"/>
<keyword evidence="2" id="KW-1185">Reference proteome</keyword>
<dbReference type="EMBL" id="BGPR01002203">
    <property type="protein sequence ID" value="GBM69593.1"/>
    <property type="molecule type" value="Genomic_DNA"/>
</dbReference>
<dbReference type="GO" id="GO:0000014">
    <property type="term" value="F:single-stranded DNA endodeoxyribonuclease activity"/>
    <property type="evidence" value="ECO:0007669"/>
    <property type="project" value="TreeGrafter"/>
</dbReference>
<dbReference type="GO" id="GO:0005634">
    <property type="term" value="C:nucleus"/>
    <property type="evidence" value="ECO:0007669"/>
    <property type="project" value="TreeGrafter"/>
</dbReference>
<accession>A0A4Y2HWC7</accession>
<dbReference type="OrthoDB" id="7552475at2759"/>
<evidence type="ECO:0000313" key="1">
    <source>
        <dbReference type="EMBL" id="GBM69593.1"/>
    </source>
</evidence>
<sequence>MCSALLLCDNSDPSFDRIGTSGKKWIVYNSRQRSAQCLDRDKSPKHFPKPKLHQRKTMVTVWYSSTGLIHFNFLNSGKIIAAEKYYQEIYEMNSELQHMRSVLVNRKGPILLHNNVGHTSHK</sequence>
<organism evidence="1 2">
    <name type="scientific">Araneus ventricosus</name>
    <name type="common">Orbweaver spider</name>
    <name type="synonym">Epeira ventricosa</name>
    <dbReference type="NCBI Taxonomy" id="182803"/>
    <lineage>
        <taxon>Eukaryota</taxon>
        <taxon>Metazoa</taxon>
        <taxon>Ecdysozoa</taxon>
        <taxon>Arthropoda</taxon>
        <taxon>Chelicerata</taxon>
        <taxon>Arachnida</taxon>
        <taxon>Araneae</taxon>
        <taxon>Araneomorphae</taxon>
        <taxon>Entelegynae</taxon>
        <taxon>Araneoidea</taxon>
        <taxon>Araneidae</taxon>
        <taxon>Araneus</taxon>
    </lineage>
</organism>
<dbReference type="GO" id="GO:0035861">
    <property type="term" value="C:site of double-strand break"/>
    <property type="evidence" value="ECO:0007669"/>
    <property type="project" value="TreeGrafter"/>
</dbReference>
<dbReference type="GO" id="GO:0000729">
    <property type="term" value="P:DNA double-strand break processing"/>
    <property type="evidence" value="ECO:0007669"/>
    <property type="project" value="TreeGrafter"/>
</dbReference>
<dbReference type="PANTHER" id="PTHR46060">
    <property type="entry name" value="MARINER MOS1 TRANSPOSASE-LIKE PROTEIN"/>
    <property type="match status" value="1"/>
</dbReference>
<dbReference type="AlphaFoldDB" id="A0A4Y2HWC7"/>
<dbReference type="InterPro" id="IPR001888">
    <property type="entry name" value="Transposase_1"/>
</dbReference>
<dbReference type="PANTHER" id="PTHR46060:SF2">
    <property type="entry name" value="HISTONE-LYSINE N-METHYLTRANSFERASE SETMAR"/>
    <property type="match status" value="1"/>
</dbReference>
<dbReference type="GO" id="GO:0044774">
    <property type="term" value="P:mitotic DNA integrity checkpoint signaling"/>
    <property type="evidence" value="ECO:0007669"/>
    <property type="project" value="TreeGrafter"/>
</dbReference>
<reference evidence="1 2" key="1">
    <citation type="journal article" date="2019" name="Sci. Rep.">
        <title>Orb-weaving spider Araneus ventricosus genome elucidates the spidroin gene catalogue.</title>
        <authorList>
            <person name="Kono N."/>
            <person name="Nakamura H."/>
            <person name="Ohtoshi R."/>
            <person name="Moran D.A.P."/>
            <person name="Shinohara A."/>
            <person name="Yoshida Y."/>
            <person name="Fujiwara M."/>
            <person name="Mori M."/>
            <person name="Tomita M."/>
            <person name="Arakawa K."/>
        </authorList>
    </citation>
    <scope>NUCLEOTIDE SEQUENCE [LARGE SCALE GENOMIC DNA]</scope>
</reference>
<dbReference type="Gene3D" id="3.30.420.10">
    <property type="entry name" value="Ribonuclease H-like superfamily/Ribonuclease H"/>
    <property type="match status" value="1"/>
</dbReference>
<dbReference type="GO" id="GO:0003697">
    <property type="term" value="F:single-stranded DNA binding"/>
    <property type="evidence" value="ECO:0007669"/>
    <property type="project" value="TreeGrafter"/>
</dbReference>
<comment type="caution">
    <text evidence="1">The sequence shown here is derived from an EMBL/GenBank/DDBJ whole genome shotgun (WGS) entry which is preliminary data.</text>
</comment>
<dbReference type="Pfam" id="PF01359">
    <property type="entry name" value="Transposase_1"/>
    <property type="match status" value="1"/>
</dbReference>
<dbReference type="GO" id="GO:0032259">
    <property type="term" value="P:methylation"/>
    <property type="evidence" value="ECO:0007669"/>
    <property type="project" value="UniProtKB-KW"/>
</dbReference>
<dbReference type="InterPro" id="IPR052709">
    <property type="entry name" value="Transposase-MT_Hybrid"/>
</dbReference>
<keyword evidence="1" id="KW-0489">Methyltransferase</keyword>
<dbReference type="GO" id="GO:0003690">
    <property type="term" value="F:double-stranded DNA binding"/>
    <property type="evidence" value="ECO:0007669"/>
    <property type="project" value="TreeGrafter"/>
</dbReference>
<dbReference type="GO" id="GO:0015074">
    <property type="term" value="P:DNA integration"/>
    <property type="evidence" value="ECO:0007669"/>
    <property type="project" value="TreeGrafter"/>
</dbReference>
<dbReference type="GO" id="GO:0046975">
    <property type="term" value="F:histone H3K36 methyltransferase activity"/>
    <property type="evidence" value="ECO:0007669"/>
    <property type="project" value="TreeGrafter"/>
</dbReference>
<dbReference type="GO" id="GO:0042800">
    <property type="term" value="F:histone H3K4 methyltransferase activity"/>
    <property type="evidence" value="ECO:0007669"/>
    <property type="project" value="TreeGrafter"/>
</dbReference>